<evidence type="ECO:0000259" key="3">
    <source>
        <dbReference type="Pfam" id="PF14016"/>
    </source>
</evidence>
<evidence type="ECO:0000313" key="5">
    <source>
        <dbReference type="Proteomes" id="UP000263377"/>
    </source>
</evidence>
<organism evidence="4 5">
    <name type="scientific">Kitasatospora xanthocidica</name>
    <dbReference type="NCBI Taxonomy" id="83382"/>
    <lineage>
        <taxon>Bacteria</taxon>
        <taxon>Bacillati</taxon>
        <taxon>Actinomycetota</taxon>
        <taxon>Actinomycetes</taxon>
        <taxon>Kitasatosporales</taxon>
        <taxon>Streptomycetaceae</taxon>
        <taxon>Kitasatospora</taxon>
    </lineage>
</organism>
<dbReference type="PROSITE" id="PS51257">
    <property type="entry name" value="PROKAR_LIPOPROTEIN"/>
    <property type="match status" value="1"/>
</dbReference>
<feature type="domain" description="DUF4232" evidence="3">
    <location>
        <begin position="95"/>
        <end position="203"/>
    </location>
</feature>
<proteinExistence type="predicted"/>
<evidence type="ECO:0000256" key="1">
    <source>
        <dbReference type="SAM" id="MobiDB-lite"/>
    </source>
</evidence>
<dbReference type="AlphaFoldDB" id="A0A372ZQH9"/>
<accession>A0A372ZQH9</accession>
<protein>
    <submittedName>
        <fullName evidence="4">DUF4232 domain-containing protein</fullName>
    </submittedName>
</protein>
<dbReference type="Pfam" id="PF14016">
    <property type="entry name" value="DUF4232"/>
    <property type="match status" value="1"/>
</dbReference>
<dbReference type="InterPro" id="IPR025326">
    <property type="entry name" value="DUF4232"/>
</dbReference>
<keyword evidence="5" id="KW-1185">Reference proteome</keyword>
<sequence>MSVRRRRPLFVSAVLVVGAGLALTACGPENTDGPAGAASSAPTKAAAGAPSAGAPAPGAPAPAGSAAPTAAHTPAGASPSSGGGAAGGSAAAQPCDIQSLSINASARAGAANQWVIEVRNTGAKACSLSSSPGVDLGDSAARDQSKNLKPVLASGTERFPVPAGRSAYAVIDLDPSGATTGTAPGINEINVLVDGEGTNMPLANTRNFPLPAGAHVLNPKMGNYRGSVADAVASMTAAPK</sequence>
<evidence type="ECO:0000313" key="4">
    <source>
        <dbReference type="EMBL" id="RGD57507.1"/>
    </source>
</evidence>
<feature type="signal peptide" evidence="2">
    <location>
        <begin position="1"/>
        <end position="24"/>
    </location>
</feature>
<feature type="compositionally biased region" description="Low complexity" evidence="1">
    <location>
        <begin position="33"/>
        <end position="80"/>
    </location>
</feature>
<name>A0A372ZQH9_9ACTN</name>
<keyword evidence="2" id="KW-0732">Signal</keyword>
<feature type="chain" id="PRO_5039405788" evidence="2">
    <location>
        <begin position="25"/>
        <end position="240"/>
    </location>
</feature>
<evidence type="ECO:0000256" key="2">
    <source>
        <dbReference type="SAM" id="SignalP"/>
    </source>
</evidence>
<comment type="caution">
    <text evidence="4">The sequence shown here is derived from an EMBL/GenBank/DDBJ whole genome shotgun (WGS) entry which is preliminary data.</text>
</comment>
<dbReference type="Proteomes" id="UP000263377">
    <property type="component" value="Unassembled WGS sequence"/>
</dbReference>
<feature type="region of interest" description="Disordered" evidence="1">
    <location>
        <begin position="31"/>
        <end position="90"/>
    </location>
</feature>
<dbReference type="RefSeq" id="WP_117486282.1">
    <property type="nucleotide sequence ID" value="NZ_QVIG01000001.1"/>
</dbReference>
<gene>
    <name evidence="4" type="ORF">DR950_06585</name>
</gene>
<reference evidence="4 5" key="1">
    <citation type="submission" date="2018-08" db="EMBL/GenBank/DDBJ databases">
        <title>Diversity &amp; Physiological Properties of Lignin-Decomposing Actinobacteria from Soil.</title>
        <authorList>
            <person name="Roh S.G."/>
            <person name="Kim S.B."/>
        </authorList>
    </citation>
    <scope>NUCLEOTIDE SEQUENCE [LARGE SCALE GENOMIC DNA]</scope>
    <source>
        <strain evidence="4 5">MMS17-GH009</strain>
    </source>
</reference>
<dbReference type="EMBL" id="QVIG01000001">
    <property type="protein sequence ID" value="RGD57507.1"/>
    <property type="molecule type" value="Genomic_DNA"/>
</dbReference>